<dbReference type="AlphaFoldDB" id="S8A6V2"/>
<evidence type="ECO:0000313" key="2">
    <source>
        <dbReference type="Proteomes" id="UP000015100"/>
    </source>
</evidence>
<proteinExistence type="predicted"/>
<dbReference type="eggNOG" id="ENOG502SX93">
    <property type="taxonomic scope" value="Eukaryota"/>
</dbReference>
<reference evidence="2" key="2">
    <citation type="submission" date="2013-04" db="EMBL/GenBank/DDBJ databases">
        <title>Genomic mechanisms accounting for the adaptation to parasitism in nematode-trapping fungi.</title>
        <authorList>
            <person name="Ahren D.G."/>
        </authorList>
    </citation>
    <scope>NUCLEOTIDE SEQUENCE [LARGE SCALE GENOMIC DNA]</scope>
    <source>
        <strain evidence="2">CBS 200.50</strain>
    </source>
</reference>
<dbReference type="OrthoDB" id="4202165at2759"/>
<name>S8A6V2_DACHA</name>
<dbReference type="HOGENOM" id="CLU_1199549_0_0_1"/>
<sequence>MADLASAQVQENFASATNMLLDHGIFLLEWGDQVLSYWGYPIAVPVYDFAVEDNHLDETVNLLENSDTGFKRIDPPPSEKHKGALGEKGYHFISVDDDAPEPTILHLLPETLVHLCSQDAVHVHSPFDPSRGLFRPKLPQHCVSLIRCMEDYPADSPDRNLVERALRLMLATAVYKLPPMGEELWSQAPAESEESFRTRQAIAINHVKHWKLTEKDEPYRAKVVEYLMSGTI</sequence>
<protein>
    <submittedName>
        <fullName evidence="1">Uncharacterized protein</fullName>
    </submittedName>
</protein>
<reference evidence="1 2" key="1">
    <citation type="journal article" date="2013" name="PLoS Genet.">
        <title>Genomic mechanisms accounting for the adaptation to parasitism in nematode-trapping fungi.</title>
        <authorList>
            <person name="Meerupati T."/>
            <person name="Andersson K.M."/>
            <person name="Friman E."/>
            <person name="Kumar D."/>
            <person name="Tunlid A."/>
            <person name="Ahren D."/>
        </authorList>
    </citation>
    <scope>NUCLEOTIDE SEQUENCE [LARGE SCALE GENOMIC DNA]</scope>
    <source>
        <strain evidence="1 2">CBS 200.50</strain>
    </source>
</reference>
<gene>
    <name evidence="1" type="ORF">H072_7522</name>
</gene>
<comment type="caution">
    <text evidence="1">The sequence shown here is derived from an EMBL/GenBank/DDBJ whole genome shotgun (WGS) entry which is preliminary data.</text>
</comment>
<accession>S8A6V2</accession>
<dbReference type="Proteomes" id="UP000015100">
    <property type="component" value="Unassembled WGS sequence"/>
</dbReference>
<keyword evidence="2" id="KW-1185">Reference proteome</keyword>
<dbReference type="EMBL" id="AQGS01000532">
    <property type="protein sequence ID" value="EPS38730.1"/>
    <property type="molecule type" value="Genomic_DNA"/>
</dbReference>
<organism evidence="1 2">
    <name type="scientific">Dactylellina haptotyla (strain CBS 200.50)</name>
    <name type="common">Nematode-trapping fungus</name>
    <name type="synonym">Monacrosporium haptotylum</name>
    <dbReference type="NCBI Taxonomy" id="1284197"/>
    <lineage>
        <taxon>Eukaryota</taxon>
        <taxon>Fungi</taxon>
        <taxon>Dikarya</taxon>
        <taxon>Ascomycota</taxon>
        <taxon>Pezizomycotina</taxon>
        <taxon>Orbiliomycetes</taxon>
        <taxon>Orbiliales</taxon>
        <taxon>Orbiliaceae</taxon>
        <taxon>Dactylellina</taxon>
    </lineage>
</organism>
<evidence type="ECO:0000313" key="1">
    <source>
        <dbReference type="EMBL" id="EPS38730.1"/>
    </source>
</evidence>